<sequence length="147" mass="16344">MTLDRVEAVFNGKMQPAASVSCLSQCQTLFGKRLKRWGSTGSWVQIPLTCFVGLADTARESACLTRDLVLGRTGLVWKYWSSRTDYSLLPPENYHRPISVTDTQGRTRNIKAAHRVPAVAARRITRDGRLCKAARALALRPRLAMVG</sequence>
<protein>
    <submittedName>
        <fullName evidence="1">Uncharacterized protein</fullName>
    </submittedName>
</protein>
<keyword evidence="2" id="KW-1185">Reference proteome</keyword>
<comment type="caution">
    <text evidence="1">The sequence shown here is derived from an EMBL/GenBank/DDBJ whole genome shotgun (WGS) entry which is preliminary data.</text>
</comment>
<name>A0A4C1XRF6_EUMVA</name>
<organism evidence="1 2">
    <name type="scientific">Eumeta variegata</name>
    <name type="common">Bagworm moth</name>
    <name type="synonym">Eumeta japonica</name>
    <dbReference type="NCBI Taxonomy" id="151549"/>
    <lineage>
        <taxon>Eukaryota</taxon>
        <taxon>Metazoa</taxon>
        <taxon>Ecdysozoa</taxon>
        <taxon>Arthropoda</taxon>
        <taxon>Hexapoda</taxon>
        <taxon>Insecta</taxon>
        <taxon>Pterygota</taxon>
        <taxon>Neoptera</taxon>
        <taxon>Endopterygota</taxon>
        <taxon>Lepidoptera</taxon>
        <taxon>Glossata</taxon>
        <taxon>Ditrysia</taxon>
        <taxon>Tineoidea</taxon>
        <taxon>Psychidae</taxon>
        <taxon>Oiketicinae</taxon>
        <taxon>Eumeta</taxon>
    </lineage>
</organism>
<evidence type="ECO:0000313" key="1">
    <source>
        <dbReference type="EMBL" id="GBP65144.1"/>
    </source>
</evidence>
<evidence type="ECO:0000313" key="2">
    <source>
        <dbReference type="Proteomes" id="UP000299102"/>
    </source>
</evidence>
<dbReference type="EMBL" id="BGZK01000920">
    <property type="protein sequence ID" value="GBP65144.1"/>
    <property type="molecule type" value="Genomic_DNA"/>
</dbReference>
<dbReference type="AlphaFoldDB" id="A0A4C1XRF6"/>
<gene>
    <name evidence="1" type="ORF">EVAR_29808_1</name>
</gene>
<dbReference type="Proteomes" id="UP000299102">
    <property type="component" value="Unassembled WGS sequence"/>
</dbReference>
<proteinExistence type="predicted"/>
<dbReference type="OrthoDB" id="7134952at2759"/>
<reference evidence="1 2" key="1">
    <citation type="journal article" date="2019" name="Commun. Biol.">
        <title>The bagworm genome reveals a unique fibroin gene that provides high tensile strength.</title>
        <authorList>
            <person name="Kono N."/>
            <person name="Nakamura H."/>
            <person name="Ohtoshi R."/>
            <person name="Tomita M."/>
            <person name="Numata K."/>
            <person name="Arakawa K."/>
        </authorList>
    </citation>
    <scope>NUCLEOTIDE SEQUENCE [LARGE SCALE GENOMIC DNA]</scope>
</reference>
<accession>A0A4C1XRF6</accession>